<dbReference type="STRING" id="1563681.BFP71_09810"/>
<keyword evidence="1" id="KW-0472">Membrane</keyword>
<protein>
    <submittedName>
        <fullName evidence="2">Uncharacterized protein</fullName>
    </submittedName>
</protein>
<dbReference type="EMBL" id="MDGQ01000005">
    <property type="protein sequence ID" value="OEJ99836.1"/>
    <property type="molecule type" value="Genomic_DNA"/>
</dbReference>
<sequence>MIKFFRSIRGKLISQSKTGTYLKYAIGEITLVMIGILLAMGINNWNQDRLKRKQELVYLTNLKNDLSNNIELLTPLDSIYKINISNLQKGIQLFKNTPSIFDFRTIDSLTSTYWSIFPVNRSTYDEMLSGGNFYSIRNATLKEKISNHYNLAESYESAFQEINRNGQDITNLNKELYPLLVLIDRLKQSPIDLKGIDTTWIHNPNSASYIGFFKQASFFTETDKYRLNEIKDFINNCKKLMVDIDQELETRNY</sequence>
<organism evidence="2 3">
    <name type="scientific">Roseivirga misakiensis</name>
    <dbReference type="NCBI Taxonomy" id="1563681"/>
    <lineage>
        <taxon>Bacteria</taxon>
        <taxon>Pseudomonadati</taxon>
        <taxon>Bacteroidota</taxon>
        <taxon>Cytophagia</taxon>
        <taxon>Cytophagales</taxon>
        <taxon>Roseivirgaceae</taxon>
        <taxon>Roseivirga</taxon>
    </lineage>
</organism>
<evidence type="ECO:0000313" key="2">
    <source>
        <dbReference type="EMBL" id="OEJ99836.1"/>
    </source>
</evidence>
<dbReference type="Pfam" id="PF19578">
    <property type="entry name" value="DUF6090"/>
    <property type="match status" value="1"/>
</dbReference>
<proteinExistence type="predicted"/>
<name>A0A1E5SLB6_9BACT</name>
<evidence type="ECO:0000313" key="3">
    <source>
        <dbReference type="Proteomes" id="UP000095552"/>
    </source>
</evidence>
<reference evidence="2 3" key="1">
    <citation type="submission" date="2016-08" db="EMBL/GenBank/DDBJ databases">
        <title>Draft genome of Fabibacter sp. strain SK-8.</title>
        <authorList>
            <person name="Wong S.-K."/>
            <person name="Hamasaki K."/>
            <person name="Yoshizawa S."/>
        </authorList>
    </citation>
    <scope>NUCLEOTIDE SEQUENCE [LARGE SCALE GENOMIC DNA]</scope>
    <source>
        <strain evidence="2 3">SK-8</strain>
    </source>
</reference>
<keyword evidence="3" id="KW-1185">Reference proteome</keyword>
<dbReference type="Proteomes" id="UP000095552">
    <property type="component" value="Unassembled WGS sequence"/>
</dbReference>
<accession>A0A1E5SLB6</accession>
<dbReference type="InterPro" id="IPR045749">
    <property type="entry name" value="DUF6090"/>
</dbReference>
<dbReference type="AlphaFoldDB" id="A0A1E5SLB6"/>
<dbReference type="RefSeq" id="WP_069835299.1">
    <property type="nucleotide sequence ID" value="NZ_MDGQ01000005.1"/>
</dbReference>
<feature type="transmembrane region" description="Helical" evidence="1">
    <location>
        <begin position="21"/>
        <end position="42"/>
    </location>
</feature>
<keyword evidence="1" id="KW-0812">Transmembrane</keyword>
<gene>
    <name evidence="2" type="ORF">BFP71_09810</name>
</gene>
<comment type="caution">
    <text evidence="2">The sequence shown here is derived from an EMBL/GenBank/DDBJ whole genome shotgun (WGS) entry which is preliminary data.</text>
</comment>
<evidence type="ECO:0000256" key="1">
    <source>
        <dbReference type="SAM" id="Phobius"/>
    </source>
</evidence>
<keyword evidence="1" id="KW-1133">Transmembrane helix</keyword>
<dbReference type="OrthoDB" id="822590at2"/>